<reference evidence="2" key="1">
    <citation type="submission" date="2018-09" db="EMBL/GenBank/DDBJ databases">
        <authorList>
            <person name="Ashton P.M."/>
            <person name="Dallman T."/>
            <person name="Nair S."/>
            <person name="De Pinna E."/>
            <person name="Peters T."/>
            <person name="Grant K."/>
        </authorList>
    </citation>
    <scope>NUCLEOTIDE SEQUENCE [LARGE SCALE GENOMIC DNA]</scope>
    <source>
        <strain evidence="2">598938</strain>
    </source>
</reference>
<evidence type="ECO:0000313" key="2">
    <source>
        <dbReference type="EMBL" id="MML56969.1"/>
    </source>
</evidence>
<accession>A0A403QQ18</accession>
<gene>
    <name evidence="2" type="ORF">D7N80_27685</name>
</gene>
<organism evidence="2">
    <name type="scientific">Salmonella enterica I</name>
    <dbReference type="NCBI Taxonomy" id="59201"/>
    <lineage>
        <taxon>Bacteria</taxon>
        <taxon>Pseudomonadati</taxon>
        <taxon>Pseudomonadota</taxon>
        <taxon>Gammaproteobacteria</taxon>
        <taxon>Enterobacterales</taxon>
        <taxon>Enterobacteriaceae</taxon>
        <taxon>Salmonella</taxon>
    </lineage>
</organism>
<feature type="domain" description="Lysozyme inhibitor LprI-like N-terminal" evidence="1">
    <location>
        <begin position="37"/>
        <end position="135"/>
    </location>
</feature>
<sequence length="138" mass="15407">MKNYIIYHVIPGIALMVAVNQWSMAADSAEILYRQCQAVGSTVAQRKCYPAAERQSEAELVAAEKKARLSLIQLESISEGSRSLHPVRAFDRAELLYRKFRTAERERVMASYGSGNGGDLAAYQVVIEMNLARINLLK</sequence>
<proteinExistence type="predicted"/>
<dbReference type="InterPro" id="IPR009739">
    <property type="entry name" value="LprI-like_N"/>
</dbReference>
<protein>
    <submittedName>
        <fullName evidence="2">DUF1311 domain-containing protein</fullName>
    </submittedName>
</protein>
<name>A0A403QQ18_SALET</name>
<dbReference type="AlphaFoldDB" id="A0A403QQ18"/>
<evidence type="ECO:0000259" key="1">
    <source>
        <dbReference type="Pfam" id="PF07007"/>
    </source>
</evidence>
<comment type="caution">
    <text evidence="2">The sequence shown here is derived from an EMBL/GenBank/DDBJ whole genome shotgun (WGS) entry which is preliminary data.</text>
</comment>
<dbReference type="Proteomes" id="UP000885348">
    <property type="component" value="Unassembled WGS sequence"/>
</dbReference>
<dbReference type="Gene3D" id="1.20.1270.180">
    <property type="match status" value="1"/>
</dbReference>
<dbReference type="EMBL" id="RVVJ01000067">
    <property type="protein sequence ID" value="MML56969.1"/>
    <property type="molecule type" value="Genomic_DNA"/>
</dbReference>
<dbReference type="Pfam" id="PF07007">
    <property type="entry name" value="LprI"/>
    <property type="match status" value="1"/>
</dbReference>